<dbReference type="InterPro" id="IPR006842">
    <property type="entry name" value="Transposase_31"/>
</dbReference>
<protein>
    <recommendedName>
        <fullName evidence="1">Transposase (putative) YhgA-like domain-containing protein</fullName>
    </recommendedName>
</protein>
<accession>A0A7X2PDQ1</accession>
<dbReference type="EMBL" id="VUNN01000019">
    <property type="protein sequence ID" value="MSU06872.1"/>
    <property type="molecule type" value="Genomic_DNA"/>
</dbReference>
<keyword evidence="3" id="KW-1185">Reference proteome</keyword>
<evidence type="ECO:0000259" key="1">
    <source>
        <dbReference type="Pfam" id="PF04754"/>
    </source>
</evidence>
<dbReference type="RefSeq" id="WP_154426097.1">
    <property type="nucleotide sequence ID" value="NZ_VUNN01000019.1"/>
</dbReference>
<comment type="caution">
    <text evidence="2">The sequence shown here is derived from an EMBL/GenBank/DDBJ whole genome shotgun (WGS) entry which is preliminary data.</text>
</comment>
<sequence length="294" mass="33401">MAKEKDRAAKNFFSDSKIFSEFVNLSLFNGEERIKAEDLREIDPVNSTVFTKNKSLEVLVDNLYDSTVKESDENVYAIIGLESQAYSDKHMVIRAGIASLLIYDNQIATIKEGEKLKPVYIIVFNMLDRKWSNATDLRKLLSKEAIKVFGYPLVNAGYYVLDPHELKGEKINKISKPLKLVLNIIKNQGDKNALLSYINSEEAFKDLDYRTAKLLETIMKVDIPNDGGYNMCKAIEDIKNDGKLEGKREGILEGEVKTLYELTRDGIITKETAASKLNITVKKFEKDMKAYFAK</sequence>
<dbReference type="AlphaFoldDB" id="A0A7X2PDQ1"/>
<proteinExistence type="predicted"/>
<gene>
    <name evidence="2" type="ORF">FYJ80_08825</name>
</gene>
<reference evidence="2 3" key="1">
    <citation type="submission" date="2019-08" db="EMBL/GenBank/DDBJ databases">
        <title>In-depth cultivation of the pig gut microbiome towards novel bacterial diversity and tailored functional studies.</title>
        <authorList>
            <person name="Wylensek D."/>
            <person name="Hitch T.C.A."/>
            <person name="Clavel T."/>
        </authorList>
    </citation>
    <scope>NUCLEOTIDE SEQUENCE [LARGE SCALE GENOMIC DNA]</scope>
    <source>
        <strain evidence="2 3">NM-380-WT-3C1</strain>
    </source>
</reference>
<evidence type="ECO:0000313" key="3">
    <source>
        <dbReference type="Proteomes" id="UP000460549"/>
    </source>
</evidence>
<organism evidence="2 3">
    <name type="scientific">Bullifex porci</name>
    <dbReference type="NCBI Taxonomy" id="2606638"/>
    <lineage>
        <taxon>Bacteria</taxon>
        <taxon>Pseudomonadati</taxon>
        <taxon>Spirochaetota</taxon>
        <taxon>Spirochaetia</taxon>
        <taxon>Spirochaetales</taxon>
        <taxon>Spirochaetaceae</taxon>
        <taxon>Bullifex</taxon>
    </lineage>
</organism>
<dbReference type="Proteomes" id="UP000460549">
    <property type="component" value="Unassembled WGS sequence"/>
</dbReference>
<dbReference type="Pfam" id="PF04754">
    <property type="entry name" value="Transposase_31"/>
    <property type="match status" value="1"/>
</dbReference>
<name>A0A7X2PDQ1_9SPIO</name>
<evidence type="ECO:0000313" key="2">
    <source>
        <dbReference type="EMBL" id="MSU06872.1"/>
    </source>
</evidence>
<feature type="domain" description="Transposase (putative) YhgA-like" evidence="1">
    <location>
        <begin position="5"/>
        <end position="191"/>
    </location>
</feature>